<feature type="domain" description="VWFA" evidence="7">
    <location>
        <begin position="293"/>
        <end position="465"/>
    </location>
</feature>
<evidence type="ECO:0000256" key="4">
    <source>
        <dbReference type="ARBA" id="ARBA00022737"/>
    </source>
</evidence>
<dbReference type="InterPro" id="IPR001881">
    <property type="entry name" value="EGF-like_Ca-bd_dom"/>
</dbReference>
<accession>A0A8C7YBB2</accession>
<sequence>FLKLTTVFLTNPCKAIPLDFVFVIDSSRSIRSNDYEKVKTFIINLLQFLDIGHDATRVGLLQYGSVVQPEFSLNTYGSRAEVEQAVKNMEHLATGTMTGLAIQYTMETAFTEDHGARPLNMHIPRIAMIVTDGRPQDTVKEVAAEARKAGIQIFAIGVGRVDMKILKTIGSEPHSEHVHLVANFSQIEILLGFDDDSPQCRLSAAEDTCAEVDHGCEHICANLPDGHECRCRPGYDLNLDGKTCSVDVCQTLEHGCEHQCVANGSSYMCKCFEGFILAEDKRSCKKCHDGVMDLVFVIDGSKSLGPANFELVKQFVNSIVDSLDISRTGTHVGLIQYSTKVRTEFTLGQYVTGDSIKQAVGRMQYMGRGSRTGSALRHMFESSFSSREGGRPNPQQVTIVFTDGRSQDDVSEWASKAKSSGITIYALGIGKAIEQELREIASEPNEMYLYYAESFEKMGEITQKLKSRMCKGERRHLGEVKSLLQCMHVNTFFAKCQFIVWLSTAKI</sequence>
<dbReference type="FunFam" id="3.40.50.410:FF:000004">
    <property type="entry name" value="collagen alpha-6(VI) chain"/>
    <property type="match status" value="2"/>
</dbReference>
<evidence type="ECO:0000256" key="3">
    <source>
        <dbReference type="ARBA" id="ARBA00022729"/>
    </source>
</evidence>
<dbReference type="InterPro" id="IPR050525">
    <property type="entry name" value="ECM_Assembly_Org"/>
</dbReference>
<evidence type="ECO:0000256" key="2">
    <source>
        <dbReference type="ARBA" id="ARBA00022525"/>
    </source>
</evidence>
<dbReference type="PANTHER" id="PTHR24020:SF35">
    <property type="entry name" value="MATRILIN-2"/>
    <property type="match status" value="1"/>
</dbReference>
<feature type="domain" description="VWFA" evidence="7">
    <location>
        <begin position="19"/>
        <end position="188"/>
    </location>
</feature>
<dbReference type="SUPFAM" id="SSF57196">
    <property type="entry name" value="EGF/Laminin"/>
    <property type="match status" value="1"/>
</dbReference>
<dbReference type="PROSITE" id="PS50234">
    <property type="entry name" value="VWFA"/>
    <property type="match status" value="2"/>
</dbReference>
<evidence type="ECO:0000256" key="6">
    <source>
        <dbReference type="ARBA" id="ARBA00023180"/>
    </source>
</evidence>
<dbReference type="GO" id="GO:0005576">
    <property type="term" value="C:extracellular region"/>
    <property type="evidence" value="ECO:0007669"/>
    <property type="project" value="UniProtKB-SubCell"/>
</dbReference>
<evidence type="ECO:0000313" key="9">
    <source>
        <dbReference type="Proteomes" id="UP000694383"/>
    </source>
</evidence>
<keyword evidence="3" id="KW-0732">Signal</keyword>
<proteinExistence type="predicted"/>
<dbReference type="SUPFAM" id="SSF53300">
    <property type="entry name" value="vWA-like"/>
    <property type="match status" value="2"/>
</dbReference>
<evidence type="ECO:0000256" key="5">
    <source>
        <dbReference type="ARBA" id="ARBA00023157"/>
    </source>
</evidence>
<keyword evidence="5" id="KW-1015">Disulfide bond</keyword>
<keyword evidence="6" id="KW-0325">Glycoprotein</keyword>
<reference evidence="8" key="2">
    <citation type="submission" date="2025-09" db="UniProtKB">
        <authorList>
            <consortium name="Ensembl"/>
        </authorList>
    </citation>
    <scope>IDENTIFICATION</scope>
</reference>
<dbReference type="Proteomes" id="UP000694383">
    <property type="component" value="Unplaced"/>
</dbReference>
<dbReference type="PANTHER" id="PTHR24020">
    <property type="entry name" value="COLLAGEN ALPHA"/>
    <property type="match status" value="1"/>
</dbReference>
<dbReference type="PRINTS" id="PR00453">
    <property type="entry name" value="VWFADOMAIN"/>
</dbReference>
<dbReference type="Gene3D" id="2.10.25.10">
    <property type="entry name" value="Laminin"/>
    <property type="match status" value="2"/>
</dbReference>
<dbReference type="GeneTree" id="ENSGT00940000158008"/>
<dbReference type="SMART" id="SM00181">
    <property type="entry name" value="EGF"/>
    <property type="match status" value="2"/>
</dbReference>
<dbReference type="Pfam" id="PF14670">
    <property type="entry name" value="FXa_inhibition"/>
    <property type="match status" value="1"/>
</dbReference>
<dbReference type="SMART" id="SM00327">
    <property type="entry name" value="VWA"/>
    <property type="match status" value="2"/>
</dbReference>
<dbReference type="Pfam" id="PF00092">
    <property type="entry name" value="VWA"/>
    <property type="match status" value="2"/>
</dbReference>
<organism evidence="8 9">
    <name type="scientific">Oryzias sinensis</name>
    <name type="common">Chinese medaka</name>
    <dbReference type="NCBI Taxonomy" id="183150"/>
    <lineage>
        <taxon>Eukaryota</taxon>
        <taxon>Metazoa</taxon>
        <taxon>Chordata</taxon>
        <taxon>Craniata</taxon>
        <taxon>Vertebrata</taxon>
        <taxon>Euteleostomi</taxon>
        <taxon>Actinopterygii</taxon>
        <taxon>Neopterygii</taxon>
        <taxon>Teleostei</taxon>
        <taxon>Neoteleostei</taxon>
        <taxon>Acanthomorphata</taxon>
        <taxon>Ovalentaria</taxon>
        <taxon>Atherinomorphae</taxon>
        <taxon>Beloniformes</taxon>
        <taxon>Adrianichthyidae</taxon>
        <taxon>Oryziinae</taxon>
        <taxon>Oryzias</taxon>
    </lineage>
</organism>
<dbReference type="Ensembl" id="ENSOSIT00000026451.1">
    <property type="protein sequence ID" value="ENSOSIP00000025069.1"/>
    <property type="gene ID" value="ENSOSIG00000013123.1"/>
</dbReference>
<dbReference type="AlphaFoldDB" id="A0A8C7YBB2"/>
<comment type="subcellular location">
    <subcellularLocation>
        <location evidence="1">Secreted</location>
    </subcellularLocation>
</comment>
<dbReference type="GO" id="GO:0005509">
    <property type="term" value="F:calcium ion binding"/>
    <property type="evidence" value="ECO:0007669"/>
    <property type="project" value="InterPro"/>
</dbReference>
<keyword evidence="4" id="KW-0677">Repeat</keyword>
<dbReference type="InterPro" id="IPR002035">
    <property type="entry name" value="VWF_A"/>
</dbReference>
<keyword evidence="9" id="KW-1185">Reference proteome</keyword>
<dbReference type="SMART" id="SM00179">
    <property type="entry name" value="EGF_CA"/>
    <property type="match status" value="2"/>
</dbReference>
<evidence type="ECO:0000259" key="7">
    <source>
        <dbReference type="PROSITE" id="PS50234"/>
    </source>
</evidence>
<keyword evidence="2" id="KW-0964">Secreted</keyword>
<evidence type="ECO:0000256" key="1">
    <source>
        <dbReference type="ARBA" id="ARBA00004613"/>
    </source>
</evidence>
<dbReference type="PROSITE" id="PS01186">
    <property type="entry name" value="EGF_2"/>
    <property type="match status" value="1"/>
</dbReference>
<dbReference type="Gene3D" id="3.40.50.410">
    <property type="entry name" value="von Willebrand factor, type A domain"/>
    <property type="match status" value="2"/>
</dbReference>
<protein>
    <submittedName>
        <fullName evidence="8">Matrilin 2</fullName>
    </submittedName>
</protein>
<name>A0A8C7YBB2_9TELE</name>
<evidence type="ECO:0000313" key="8">
    <source>
        <dbReference type="Ensembl" id="ENSOSIP00000025069.1"/>
    </source>
</evidence>
<reference evidence="8" key="1">
    <citation type="submission" date="2025-08" db="UniProtKB">
        <authorList>
            <consortium name="Ensembl"/>
        </authorList>
    </citation>
    <scope>IDENTIFICATION</scope>
</reference>
<dbReference type="InterPro" id="IPR036465">
    <property type="entry name" value="vWFA_dom_sf"/>
</dbReference>
<dbReference type="InterPro" id="IPR000742">
    <property type="entry name" value="EGF"/>
</dbReference>